<dbReference type="KEGG" id="muc:MuYL_4785"/>
<accession>A0A223P497</accession>
<evidence type="ECO:0000313" key="3">
    <source>
        <dbReference type="Proteomes" id="UP000215002"/>
    </source>
</evidence>
<feature type="transmembrane region" description="Helical" evidence="1">
    <location>
        <begin position="35"/>
        <end position="56"/>
    </location>
</feature>
<evidence type="ECO:0000313" key="2">
    <source>
        <dbReference type="EMBL" id="ASU36668.1"/>
    </source>
</evidence>
<keyword evidence="1" id="KW-1133">Transmembrane helix</keyword>
<feature type="transmembrane region" description="Helical" evidence="1">
    <location>
        <begin position="9"/>
        <end position="29"/>
    </location>
</feature>
<proteinExistence type="predicted"/>
<protein>
    <recommendedName>
        <fullName evidence="4">Gliding motility protein GldL</fullName>
    </recommendedName>
</protein>
<keyword evidence="1" id="KW-0472">Membrane</keyword>
<keyword evidence="1" id="KW-0812">Transmembrane</keyword>
<dbReference type="AlphaFoldDB" id="A0A223P497"/>
<keyword evidence="3" id="KW-1185">Reference proteome</keyword>
<evidence type="ECO:0000256" key="1">
    <source>
        <dbReference type="SAM" id="Phobius"/>
    </source>
</evidence>
<name>A0A223P497_9SPHI</name>
<evidence type="ECO:0008006" key="4">
    <source>
        <dbReference type="Google" id="ProtNLM"/>
    </source>
</evidence>
<organism evidence="2 3">
    <name type="scientific">Mucilaginibacter xinganensis</name>
    <dbReference type="NCBI Taxonomy" id="1234841"/>
    <lineage>
        <taxon>Bacteria</taxon>
        <taxon>Pseudomonadati</taxon>
        <taxon>Bacteroidota</taxon>
        <taxon>Sphingobacteriia</taxon>
        <taxon>Sphingobacteriales</taxon>
        <taxon>Sphingobacteriaceae</taxon>
        <taxon>Mucilaginibacter</taxon>
    </lineage>
</organism>
<sequence length="61" mass="6891">MFFNFRNPVILFMLSIVGLMIGLAFKVMHWPGGKLITGSMIMVQAISIIWLIIIVVKSPKQ</sequence>
<reference evidence="2 3" key="1">
    <citation type="submission" date="2017-08" db="EMBL/GenBank/DDBJ databases">
        <title>Complete genome sequence of Mucilaginibacter sp. strain BJC16-A31.</title>
        <authorList>
            <consortium name="Henan University of Science and Technology"/>
            <person name="You X."/>
        </authorList>
    </citation>
    <scope>NUCLEOTIDE SEQUENCE [LARGE SCALE GENOMIC DNA]</scope>
    <source>
        <strain evidence="2 3">BJC16-A31</strain>
    </source>
</reference>
<dbReference type="Proteomes" id="UP000215002">
    <property type="component" value="Chromosome"/>
</dbReference>
<dbReference type="RefSeq" id="WP_157741057.1">
    <property type="nucleotide sequence ID" value="NZ_CP022743.1"/>
</dbReference>
<gene>
    <name evidence="2" type="ORF">MuYL_4785</name>
</gene>
<dbReference type="OrthoDB" id="799967at2"/>
<dbReference type="EMBL" id="CP022743">
    <property type="protein sequence ID" value="ASU36668.1"/>
    <property type="molecule type" value="Genomic_DNA"/>
</dbReference>